<evidence type="ECO:0000256" key="12">
    <source>
        <dbReference type="SAM" id="MobiDB-lite"/>
    </source>
</evidence>
<dbReference type="PROSITE" id="PS50011">
    <property type="entry name" value="PROTEIN_KINASE_DOM"/>
    <property type="match status" value="1"/>
</dbReference>
<reference evidence="15" key="1">
    <citation type="submission" date="2025-08" db="UniProtKB">
        <authorList>
            <consortium name="RefSeq"/>
        </authorList>
    </citation>
    <scope>IDENTIFICATION</scope>
</reference>
<feature type="binding site" evidence="10">
    <location>
        <position position="204"/>
    </location>
    <ligand>
        <name>ATP</name>
        <dbReference type="ChEBI" id="CHEBI:30616"/>
    </ligand>
</feature>
<dbReference type="PROSITE" id="PS00107">
    <property type="entry name" value="PROTEIN_KINASE_ATP"/>
    <property type="match status" value="1"/>
</dbReference>
<evidence type="ECO:0000313" key="15">
    <source>
        <dbReference type="RefSeq" id="XP_042565070.1"/>
    </source>
</evidence>
<feature type="domain" description="Protein kinase" evidence="13">
    <location>
        <begin position="175"/>
        <end position="431"/>
    </location>
</feature>
<keyword evidence="3 11" id="KW-0723">Serine/threonine-protein kinase</keyword>
<evidence type="ECO:0000256" key="9">
    <source>
        <dbReference type="ARBA" id="ARBA00048679"/>
    </source>
</evidence>
<feature type="region of interest" description="Disordered" evidence="12">
    <location>
        <begin position="1"/>
        <end position="70"/>
    </location>
</feature>
<keyword evidence="5 10" id="KW-0547">Nucleotide-binding</keyword>
<evidence type="ECO:0000256" key="5">
    <source>
        <dbReference type="ARBA" id="ARBA00022741"/>
    </source>
</evidence>
<sequence length="432" mass="48031">MSSASANDKPRKGQNRGRGKRKRSQNSNRSMRRLALGCSSSSSCSSIANSQVKSPGGDQPTLQTRPTLYGGTLRKMRRCPATPSKMAGKRYCLGSQPADLALTLAEVPAHKPYLGDETPGPSKRFGLFIKEEERPTKRRKSGRSQRSCDQPESTKTSDAVRPAKAPRKARLERLYQKGSLLGKGGYGSVFAGVRKSDGLPVAIKYVSKLHAEEEIKLPEFEGPLPLEVALMKRVCSAPESPHVLHMLDWFNLQTQYALVLERPEPCQDLLAFCLDGGGRVSESLARRVVAQLVRALLHCTERGVLHRDVKLENILIGTDTHVIKLFDFGCGGPWKSSAYKEFAGTLDYTPPEWFLLGKYHAGPATVWSIGVSLYCMLSGFLPFNSPRHIIKGRLRFDTDLSQECRDLIRWCLSPKASDRPTLEQIELHSWLR</sequence>
<dbReference type="PANTHER" id="PTHR22984:SF11">
    <property type="entry name" value="AURORA KINASE-RELATED"/>
    <property type="match status" value="1"/>
</dbReference>
<dbReference type="GO" id="GO:0005737">
    <property type="term" value="C:cytoplasm"/>
    <property type="evidence" value="ECO:0007669"/>
    <property type="project" value="TreeGrafter"/>
</dbReference>
<evidence type="ECO:0000256" key="1">
    <source>
        <dbReference type="ARBA" id="ARBA00005505"/>
    </source>
</evidence>
<comment type="catalytic activity">
    <reaction evidence="8">
        <text>L-threonyl-[protein] + ATP = O-phospho-L-threonyl-[protein] + ADP + H(+)</text>
        <dbReference type="Rhea" id="RHEA:46608"/>
        <dbReference type="Rhea" id="RHEA-COMP:11060"/>
        <dbReference type="Rhea" id="RHEA-COMP:11605"/>
        <dbReference type="ChEBI" id="CHEBI:15378"/>
        <dbReference type="ChEBI" id="CHEBI:30013"/>
        <dbReference type="ChEBI" id="CHEBI:30616"/>
        <dbReference type="ChEBI" id="CHEBI:61977"/>
        <dbReference type="ChEBI" id="CHEBI:456216"/>
        <dbReference type="EC" id="2.7.11.1"/>
    </reaction>
</comment>
<keyword evidence="14" id="KW-1185">Reference proteome</keyword>
<keyword evidence="6" id="KW-0418">Kinase</keyword>
<dbReference type="Proteomes" id="UP000515152">
    <property type="component" value="Chromosome 11"/>
</dbReference>
<accession>A0A8M1KR21</accession>
<evidence type="ECO:0000256" key="7">
    <source>
        <dbReference type="ARBA" id="ARBA00022840"/>
    </source>
</evidence>
<comment type="catalytic activity">
    <reaction evidence="9">
        <text>L-seryl-[protein] + ATP = O-phospho-L-seryl-[protein] + ADP + H(+)</text>
        <dbReference type="Rhea" id="RHEA:17989"/>
        <dbReference type="Rhea" id="RHEA-COMP:9863"/>
        <dbReference type="Rhea" id="RHEA-COMP:11604"/>
        <dbReference type="ChEBI" id="CHEBI:15378"/>
        <dbReference type="ChEBI" id="CHEBI:29999"/>
        <dbReference type="ChEBI" id="CHEBI:30616"/>
        <dbReference type="ChEBI" id="CHEBI:83421"/>
        <dbReference type="ChEBI" id="CHEBI:456216"/>
        <dbReference type="EC" id="2.7.11.1"/>
    </reaction>
</comment>
<dbReference type="PROSITE" id="PS00108">
    <property type="entry name" value="PROTEIN_KINASE_ST"/>
    <property type="match status" value="1"/>
</dbReference>
<dbReference type="InterPro" id="IPR000719">
    <property type="entry name" value="Prot_kinase_dom"/>
</dbReference>
<evidence type="ECO:0000256" key="11">
    <source>
        <dbReference type="RuleBase" id="RU000304"/>
    </source>
</evidence>
<feature type="compositionally biased region" description="Polar residues" evidence="12">
    <location>
        <begin position="144"/>
        <end position="157"/>
    </location>
</feature>
<feature type="region of interest" description="Disordered" evidence="12">
    <location>
        <begin position="111"/>
        <end position="168"/>
    </location>
</feature>
<evidence type="ECO:0000256" key="10">
    <source>
        <dbReference type="PROSITE-ProRule" id="PRU10141"/>
    </source>
</evidence>
<dbReference type="PANTHER" id="PTHR22984">
    <property type="entry name" value="SERINE/THREONINE-PROTEIN KINASE PIM"/>
    <property type="match status" value="1"/>
</dbReference>
<dbReference type="GO" id="GO:0043066">
    <property type="term" value="P:negative regulation of apoptotic process"/>
    <property type="evidence" value="ECO:0007669"/>
    <property type="project" value="TreeGrafter"/>
</dbReference>
<name>A0A8M1KR21_CLUHA</name>
<evidence type="ECO:0000256" key="6">
    <source>
        <dbReference type="ARBA" id="ARBA00022777"/>
    </source>
</evidence>
<dbReference type="Pfam" id="PF00069">
    <property type="entry name" value="Pkinase"/>
    <property type="match status" value="1"/>
</dbReference>
<protein>
    <recommendedName>
        <fullName evidence="2">non-specific serine/threonine protein kinase</fullName>
        <ecNumber evidence="2">2.7.11.1</ecNumber>
    </recommendedName>
</protein>
<comment type="similarity">
    <text evidence="1">Belongs to the protein kinase superfamily. CAMK Ser/Thr protein kinase family. PIM subfamily.</text>
</comment>
<evidence type="ECO:0000256" key="3">
    <source>
        <dbReference type="ARBA" id="ARBA00022527"/>
    </source>
</evidence>
<dbReference type="EC" id="2.7.11.1" evidence="2"/>
<dbReference type="SMART" id="SM00220">
    <property type="entry name" value="S_TKc"/>
    <property type="match status" value="1"/>
</dbReference>
<dbReference type="KEGG" id="char:105905469"/>
<dbReference type="RefSeq" id="XP_042565070.1">
    <property type="nucleotide sequence ID" value="XM_042709136.1"/>
</dbReference>
<dbReference type="InterPro" id="IPR017441">
    <property type="entry name" value="Protein_kinase_ATP_BS"/>
</dbReference>
<evidence type="ECO:0000256" key="8">
    <source>
        <dbReference type="ARBA" id="ARBA00047899"/>
    </source>
</evidence>
<dbReference type="OrthoDB" id="8596411at2759"/>
<feature type="compositionally biased region" description="Basic residues" evidence="12">
    <location>
        <begin position="12"/>
        <end position="24"/>
    </location>
</feature>
<dbReference type="GO" id="GO:0004674">
    <property type="term" value="F:protein serine/threonine kinase activity"/>
    <property type="evidence" value="ECO:0007669"/>
    <property type="project" value="UniProtKB-KW"/>
</dbReference>
<dbReference type="InterPro" id="IPR051138">
    <property type="entry name" value="PIM_Ser/Thr_kinase"/>
</dbReference>
<proteinExistence type="inferred from homology"/>
<evidence type="ECO:0000256" key="2">
    <source>
        <dbReference type="ARBA" id="ARBA00012513"/>
    </source>
</evidence>
<keyword evidence="7 10" id="KW-0067">ATP-binding</keyword>
<organism evidence="14 15">
    <name type="scientific">Clupea harengus</name>
    <name type="common">Atlantic herring</name>
    <dbReference type="NCBI Taxonomy" id="7950"/>
    <lineage>
        <taxon>Eukaryota</taxon>
        <taxon>Metazoa</taxon>
        <taxon>Chordata</taxon>
        <taxon>Craniata</taxon>
        <taxon>Vertebrata</taxon>
        <taxon>Euteleostomi</taxon>
        <taxon>Actinopterygii</taxon>
        <taxon>Neopterygii</taxon>
        <taxon>Teleostei</taxon>
        <taxon>Clupei</taxon>
        <taxon>Clupeiformes</taxon>
        <taxon>Clupeoidei</taxon>
        <taxon>Clupeidae</taxon>
        <taxon>Clupea</taxon>
    </lineage>
</organism>
<keyword evidence="4" id="KW-0808">Transferase</keyword>
<evidence type="ECO:0000256" key="4">
    <source>
        <dbReference type="ARBA" id="ARBA00022679"/>
    </source>
</evidence>
<evidence type="ECO:0000259" key="13">
    <source>
        <dbReference type="PROSITE" id="PS50011"/>
    </source>
</evidence>
<evidence type="ECO:0000313" key="14">
    <source>
        <dbReference type="Proteomes" id="UP000515152"/>
    </source>
</evidence>
<dbReference type="InterPro" id="IPR008271">
    <property type="entry name" value="Ser/Thr_kinase_AS"/>
</dbReference>
<dbReference type="AlphaFoldDB" id="A0A8M1KR21"/>
<dbReference type="GeneID" id="105905469"/>
<gene>
    <name evidence="15" type="primary">LOC105905469</name>
</gene>
<dbReference type="GO" id="GO:0005524">
    <property type="term" value="F:ATP binding"/>
    <property type="evidence" value="ECO:0007669"/>
    <property type="project" value="UniProtKB-UniRule"/>
</dbReference>
<dbReference type="GO" id="GO:0007346">
    <property type="term" value="P:regulation of mitotic cell cycle"/>
    <property type="evidence" value="ECO:0007669"/>
    <property type="project" value="TreeGrafter"/>
</dbReference>